<dbReference type="InterPro" id="IPR008930">
    <property type="entry name" value="Terpenoid_cyclase/PrenylTrfase"/>
</dbReference>
<dbReference type="RefSeq" id="WP_111594389.1">
    <property type="nucleotide sequence ID" value="NZ_QLMA01000008.1"/>
</dbReference>
<protein>
    <recommendedName>
        <fullName evidence="3">Squalene cyclase C-terminal domain-containing protein</fullName>
    </recommendedName>
</protein>
<organism evidence="1 2">
    <name type="scientific">Chitinophaga dinghuensis</name>
    <dbReference type="NCBI Taxonomy" id="1539050"/>
    <lineage>
        <taxon>Bacteria</taxon>
        <taxon>Pseudomonadati</taxon>
        <taxon>Bacteroidota</taxon>
        <taxon>Chitinophagia</taxon>
        <taxon>Chitinophagales</taxon>
        <taxon>Chitinophagaceae</taxon>
        <taxon>Chitinophaga</taxon>
    </lineage>
</organism>
<evidence type="ECO:0000313" key="1">
    <source>
        <dbReference type="EMBL" id="RAJ76674.1"/>
    </source>
</evidence>
<proteinExistence type="predicted"/>
<keyword evidence="2" id="KW-1185">Reference proteome</keyword>
<dbReference type="Proteomes" id="UP000249819">
    <property type="component" value="Unassembled WGS sequence"/>
</dbReference>
<comment type="caution">
    <text evidence="1">The sequence shown here is derived from an EMBL/GenBank/DDBJ whole genome shotgun (WGS) entry which is preliminary data.</text>
</comment>
<dbReference type="AlphaFoldDB" id="A0A327VQF8"/>
<name>A0A327VQF8_9BACT</name>
<evidence type="ECO:0000313" key="2">
    <source>
        <dbReference type="Proteomes" id="UP000249819"/>
    </source>
</evidence>
<accession>A0A327VQF8</accession>
<evidence type="ECO:0008006" key="3">
    <source>
        <dbReference type="Google" id="ProtNLM"/>
    </source>
</evidence>
<sequence length="686" mass="79339">MKKVIDEYSLLKATGIFCDSLPKSLVSPTQLSLLKKAADFFPPLLRFGLECRLTNDEQVDLQLCIRRDEDDLPAIHNWFQNKFTENQEQEKILLFLKTWADKSSSYYRNIAEVFLELDVLPSGIEAPLLFFQLQPGISATQKKNFCFSLLSEILGERQSFLSLFEKVLYACPDPAFIAYLGIMFSRDMEVLRINIKKLPFTAVAPFLRKLDYAWTGPALDQWISFIYSHADRVTLCIDIGENVLPKIGFECSWNEQPPKETYWRFFIEKLNSSGLYSKEKIEDILNWDKEIFPGEMEDWPEHLWIESLRKPENEFTILKKEISHLKLSYCPDKEIELKAYLGYGNLWKSKINSLNEKPSALISPLTVNQAINNGVDYLLSNQQQSGWWKDFYTYPGESDEWVTAYIAYHLARIKSPKTSEALHKAWEILQTRYRKNEGWGYNVLMQADADSTIWTWLFANTAGFACEFPEPGIDIMNKYSTQDGGIITYTPDGPIGQDSRNRDAACFHGWQIPHLCVTAACALAGRQRAIEYLLDHQNTAGYWYSYWWDGPEYATALSVEALYTNDAHKYEKAIELSVNWACESARKELDRLVPNDFKIAFLLRIILCSHNKTKHQILINATLNYLINTQQPSGYWNSSAELRIPKFDDTNHEKGENVFINKDHKRNFTTITILDALIKYDEFNVS</sequence>
<dbReference type="SUPFAM" id="SSF48239">
    <property type="entry name" value="Terpenoid cyclases/Protein prenyltransferases"/>
    <property type="match status" value="1"/>
</dbReference>
<dbReference type="EMBL" id="QLMA01000008">
    <property type="protein sequence ID" value="RAJ76674.1"/>
    <property type="molecule type" value="Genomic_DNA"/>
</dbReference>
<dbReference type="Gene3D" id="1.50.10.20">
    <property type="match status" value="2"/>
</dbReference>
<reference evidence="1 2" key="1">
    <citation type="submission" date="2018-06" db="EMBL/GenBank/DDBJ databases">
        <title>Genomic Encyclopedia of Archaeal and Bacterial Type Strains, Phase II (KMG-II): from individual species to whole genera.</title>
        <authorList>
            <person name="Goeker M."/>
        </authorList>
    </citation>
    <scope>NUCLEOTIDE SEQUENCE [LARGE SCALE GENOMIC DNA]</scope>
    <source>
        <strain evidence="1 2">DSM 29821</strain>
    </source>
</reference>
<dbReference type="OrthoDB" id="4673451at2"/>
<gene>
    <name evidence="1" type="ORF">CLV59_108194</name>
</gene>